<dbReference type="SUPFAM" id="SSF52540">
    <property type="entry name" value="P-loop containing nucleoside triphosphate hydrolases"/>
    <property type="match status" value="1"/>
</dbReference>
<keyword evidence="3 7" id="KW-0347">Helicase</keyword>
<dbReference type="GO" id="GO:0004386">
    <property type="term" value="F:helicase activity"/>
    <property type="evidence" value="ECO:0007669"/>
    <property type="project" value="UniProtKB-KW"/>
</dbReference>
<dbReference type="PROSITE" id="PS00039">
    <property type="entry name" value="DEAD_ATP_HELICASE"/>
    <property type="match status" value="1"/>
</dbReference>
<feature type="domain" description="Helicase ATP-binding" evidence="9">
    <location>
        <begin position="32"/>
        <end position="208"/>
    </location>
</feature>
<dbReference type="Pfam" id="PF00271">
    <property type="entry name" value="Helicase_C"/>
    <property type="match status" value="1"/>
</dbReference>
<dbReference type="InterPro" id="IPR044742">
    <property type="entry name" value="DEAD/DEAH_RhlB"/>
</dbReference>
<dbReference type="CDD" id="cd00268">
    <property type="entry name" value="DEADc"/>
    <property type="match status" value="1"/>
</dbReference>
<dbReference type="PROSITE" id="PS51192">
    <property type="entry name" value="HELICASE_ATP_BIND_1"/>
    <property type="match status" value="1"/>
</dbReference>
<evidence type="ECO:0000313" key="13">
    <source>
        <dbReference type="Proteomes" id="UP000733744"/>
    </source>
</evidence>
<dbReference type="PROSITE" id="PS51195">
    <property type="entry name" value="Q_MOTIF"/>
    <property type="match status" value="1"/>
</dbReference>
<feature type="domain" description="Helicase C-terminal" evidence="10">
    <location>
        <begin position="231"/>
        <end position="380"/>
    </location>
</feature>
<evidence type="ECO:0000256" key="6">
    <source>
        <dbReference type="PROSITE-ProRule" id="PRU00552"/>
    </source>
</evidence>
<dbReference type="InterPro" id="IPR000629">
    <property type="entry name" value="RNA-helicase_DEAD-box_CS"/>
</dbReference>
<evidence type="ECO:0000256" key="8">
    <source>
        <dbReference type="SAM" id="MobiDB-lite"/>
    </source>
</evidence>
<sequence length="442" mass="48485">MSFAQLGLTDELLKAVADQGYVTPTPVQQKAIPLILEGKDVLAGAQTGTGKTASFTLPLLQRLLENHDPHQKPRRVRALILVPTRELAIQVFESVKTYGAHLPFHAESVIGGASIGIQTRQLRRGCDIVVATPGRLIDHVRQRNVNLANVEILVLDEADRMLDMGFLPDIKQVMALIPKQRQSLLFSATVPNAIKSLAAQLLNNPLEVEVARQNATADTVSERIYGINREYKRELLSYLIGSNNWQQVLVFVRTKHGADRLEKQLIQDGIRTAALHGDKTQGARNKALDMFKTGKVSVLVATDIAARGLDIDDLPHVVNFDLPQVPEDYVHRIGRTGRAGSSGEALSLVCPEEAWMLAEIEKLLKRQIPRVADTGYEPVSLKVIDAPKKNAPNKNTGKKDYRHTKKPAARSRGAKPAGGNKRGETRGGRSGSRGRGVRQDIA</sequence>
<accession>A0ABY3CD07</accession>
<dbReference type="RefSeq" id="WP_127027214.1">
    <property type="nucleotide sequence ID" value="NZ_RYFG02000026.1"/>
</dbReference>
<evidence type="ECO:0000259" key="11">
    <source>
        <dbReference type="PROSITE" id="PS51195"/>
    </source>
</evidence>
<dbReference type="CDD" id="cd18787">
    <property type="entry name" value="SF2_C_DEAD"/>
    <property type="match status" value="1"/>
</dbReference>
<dbReference type="Proteomes" id="UP000733744">
    <property type="component" value="Unassembled WGS sequence"/>
</dbReference>
<dbReference type="SMART" id="SM00487">
    <property type="entry name" value="DEXDc"/>
    <property type="match status" value="1"/>
</dbReference>
<dbReference type="InterPro" id="IPR027417">
    <property type="entry name" value="P-loop_NTPase"/>
</dbReference>
<dbReference type="InterPro" id="IPR050079">
    <property type="entry name" value="DEAD_box_RNA_helicase"/>
</dbReference>
<evidence type="ECO:0000256" key="2">
    <source>
        <dbReference type="ARBA" id="ARBA00022801"/>
    </source>
</evidence>
<gene>
    <name evidence="12" type="ORF">EKO24_005795</name>
</gene>
<dbReference type="InterPro" id="IPR014001">
    <property type="entry name" value="Helicase_ATP-bd"/>
</dbReference>
<evidence type="ECO:0000313" key="12">
    <source>
        <dbReference type="EMBL" id="TRX00495.1"/>
    </source>
</evidence>
<dbReference type="PROSITE" id="PS51194">
    <property type="entry name" value="HELICASE_CTER"/>
    <property type="match status" value="1"/>
</dbReference>
<reference evidence="12 13" key="1">
    <citation type="journal article" date="2019" name="Antonie Van Leeuwenhoek">
        <title>Description of 'Ca. Methylobacter oryzae' KRF1, a novel species from the environmentally important Methylobacter clade 2.</title>
        <authorList>
            <person name="Khatri K."/>
            <person name="Mohite J.A."/>
            <person name="Pandit P.S."/>
            <person name="Bahulikar R."/>
            <person name="Rahalkar M.C."/>
        </authorList>
    </citation>
    <scope>NUCLEOTIDE SEQUENCE [LARGE SCALE GENOMIC DNA]</scope>
    <source>
        <strain evidence="12 13">KRF1</strain>
    </source>
</reference>
<feature type="domain" description="DEAD-box RNA helicase Q" evidence="11">
    <location>
        <begin position="1"/>
        <end position="29"/>
    </location>
</feature>
<keyword evidence="1 7" id="KW-0547">Nucleotide-binding</keyword>
<evidence type="ECO:0000256" key="5">
    <source>
        <dbReference type="ARBA" id="ARBA00038437"/>
    </source>
</evidence>
<evidence type="ECO:0000259" key="9">
    <source>
        <dbReference type="PROSITE" id="PS51192"/>
    </source>
</evidence>
<dbReference type="InterPro" id="IPR014014">
    <property type="entry name" value="RNA_helicase_DEAD_Q_motif"/>
</dbReference>
<comment type="caution">
    <text evidence="12">The sequence shown here is derived from an EMBL/GenBank/DDBJ whole genome shotgun (WGS) entry which is preliminary data.</text>
</comment>
<dbReference type="SMART" id="SM00490">
    <property type="entry name" value="HELICc"/>
    <property type="match status" value="1"/>
</dbReference>
<organism evidence="12 13">
    <name type="scientific">Candidatus Methylobacter oryzae</name>
    <dbReference type="NCBI Taxonomy" id="2497749"/>
    <lineage>
        <taxon>Bacteria</taxon>
        <taxon>Pseudomonadati</taxon>
        <taxon>Pseudomonadota</taxon>
        <taxon>Gammaproteobacteria</taxon>
        <taxon>Methylococcales</taxon>
        <taxon>Methylococcaceae</taxon>
        <taxon>Methylobacter</taxon>
    </lineage>
</organism>
<keyword evidence="13" id="KW-1185">Reference proteome</keyword>
<proteinExistence type="inferred from homology"/>
<evidence type="ECO:0000256" key="4">
    <source>
        <dbReference type="ARBA" id="ARBA00022840"/>
    </source>
</evidence>
<evidence type="ECO:0000259" key="10">
    <source>
        <dbReference type="PROSITE" id="PS51194"/>
    </source>
</evidence>
<feature type="region of interest" description="Disordered" evidence="8">
    <location>
        <begin position="383"/>
        <end position="442"/>
    </location>
</feature>
<feature type="compositionally biased region" description="Basic residues" evidence="8">
    <location>
        <begin position="400"/>
        <end position="413"/>
    </location>
</feature>
<dbReference type="InterPro" id="IPR001650">
    <property type="entry name" value="Helicase_C-like"/>
</dbReference>
<evidence type="ECO:0000256" key="7">
    <source>
        <dbReference type="RuleBase" id="RU000492"/>
    </source>
</evidence>
<protein>
    <submittedName>
        <fullName evidence="12">DEAD/DEAH box helicase</fullName>
    </submittedName>
</protein>
<name>A0ABY3CD07_9GAMM</name>
<dbReference type="Gene3D" id="3.40.50.300">
    <property type="entry name" value="P-loop containing nucleotide triphosphate hydrolases"/>
    <property type="match status" value="2"/>
</dbReference>
<feature type="short sequence motif" description="Q motif" evidence="6">
    <location>
        <begin position="1"/>
        <end position="29"/>
    </location>
</feature>
<dbReference type="PANTHER" id="PTHR47959">
    <property type="entry name" value="ATP-DEPENDENT RNA HELICASE RHLE-RELATED"/>
    <property type="match status" value="1"/>
</dbReference>
<keyword evidence="4 7" id="KW-0067">ATP-binding</keyword>
<evidence type="ECO:0000256" key="3">
    <source>
        <dbReference type="ARBA" id="ARBA00022806"/>
    </source>
</evidence>
<dbReference type="EMBL" id="RYFG02000026">
    <property type="protein sequence ID" value="TRX00495.1"/>
    <property type="molecule type" value="Genomic_DNA"/>
</dbReference>
<evidence type="ECO:0000256" key="1">
    <source>
        <dbReference type="ARBA" id="ARBA00022741"/>
    </source>
</evidence>
<keyword evidence="2 7" id="KW-0378">Hydrolase</keyword>
<dbReference type="InterPro" id="IPR011545">
    <property type="entry name" value="DEAD/DEAH_box_helicase_dom"/>
</dbReference>
<dbReference type="PANTHER" id="PTHR47959:SF13">
    <property type="entry name" value="ATP-DEPENDENT RNA HELICASE RHLE"/>
    <property type="match status" value="1"/>
</dbReference>
<dbReference type="Pfam" id="PF00270">
    <property type="entry name" value="DEAD"/>
    <property type="match status" value="1"/>
</dbReference>
<comment type="similarity">
    <text evidence="5 7">Belongs to the DEAD box helicase family.</text>
</comment>